<keyword evidence="5" id="KW-0496">Mitochondrion</keyword>
<keyword evidence="11" id="KW-1185">Reference proteome</keyword>
<dbReference type="PANTHER" id="PTHR33618">
    <property type="entry name" value="39S RIBOSOMAL PROTEIN L53, MITOCHONDRIAL"/>
    <property type="match status" value="1"/>
</dbReference>
<evidence type="ECO:0000256" key="7">
    <source>
        <dbReference type="ARBA" id="ARBA00035180"/>
    </source>
</evidence>
<evidence type="ECO:0000256" key="9">
    <source>
        <dbReference type="SAM" id="Phobius"/>
    </source>
</evidence>
<dbReference type="Pfam" id="PF10780">
    <property type="entry name" value="MRP_L53"/>
    <property type="match status" value="1"/>
</dbReference>
<proteinExistence type="inferred from homology"/>
<keyword evidence="9" id="KW-1133">Transmembrane helix</keyword>
<evidence type="ECO:0000313" key="11">
    <source>
        <dbReference type="Proteomes" id="UP001159427"/>
    </source>
</evidence>
<reference evidence="10 11" key="1">
    <citation type="submission" date="2022-05" db="EMBL/GenBank/DDBJ databases">
        <authorList>
            <consortium name="Genoscope - CEA"/>
            <person name="William W."/>
        </authorList>
    </citation>
    <scope>NUCLEOTIDE SEQUENCE [LARGE SCALE GENOMIC DNA]</scope>
</reference>
<evidence type="ECO:0000256" key="1">
    <source>
        <dbReference type="ARBA" id="ARBA00004173"/>
    </source>
</evidence>
<keyword evidence="9" id="KW-0812">Transmembrane</keyword>
<accession>A0ABN8SW83</accession>
<name>A0ABN8SW83_9CNID</name>
<comment type="caution">
    <text evidence="10">The sequence shown here is derived from an EMBL/GenBank/DDBJ whole genome shotgun (WGS) entry which is preliminary data.</text>
</comment>
<dbReference type="Proteomes" id="UP001159427">
    <property type="component" value="Unassembled WGS sequence"/>
</dbReference>
<dbReference type="Gene3D" id="3.40.30.10">
    <property type="entry name" value="Glutaredoxin"/>
    <property type="match status" value="1"/>
</dbReference>
<comment type="similarity">
    <text evidence="2">Belongs to the mitochondrion-specific ribosomal protein mL53 family.</text>
</comment>
<feature type="transmembrane region" description="Helical" evidence="9">
    <location>
        <begin position="167"/>
        <end position="189"/>
    </location>
</feature>
<dbReference type="InterPro" id="IPR019716">
    <property type="entry name" value="Ribosomal_mL53"/>
</dbReference>
<evidence type="ECO:0000256" key="5">
    <source>
        <dbReference type="ARBA" id="ARBA00023128"/>
    </source>
</evidence>
<organism evidence="10 11">
    <name type="scientific">Porites evermanni</name>
    <dbReference type="NCBI Taxonomy" id="104178"/>
    <lineage>
        <taxon>Eukaryota</taxon>
        <taxon>Metazoa</taxon>
        <taxon>Cnidaria</taxon>
        <taxon>Anthozoa</taxon>
        <taxon>Hexacorallia</taxon>
        <taxon>Scleractinia</taxon>
        <taxon>Fungiina</taxon>
        <taxon>Poritidae</taxon>
        <taxon>Porites</taxon>
    </lineage>
</organism>
<keyword evidence="4" id="KW-0689">Ribosomal protein</keyword>
<dbReference type="PANTHER" id="PTHR33618:SF1">
    <property type="entry name" value="LARGE RIBOSOMAL SUBUNIT PROTEIN ML53"/>
    <property type="match status" value="1"/>
</dbReference>
<protein>
    <recommendedName>
        <fullName evidence="7">Large ribosomal subunit protein mL53</fullName>
    </recommendedName>
    <alternativeName>
        <fullName evidence="8">39S ribosomal protein L53, mitochondrial</fullName>
    </alternativeName>
</protein>
<dbReference type="EMBL" id="CALNXI010004430">
    <property type="protein sequence ID" value="CAH3195798.1"/>
    <property type="molecule type" value="Genomic_DNA"/>
</dbReference>
<dbReference type="InterPro" id="IPR052473">
    <property type="entry name" value="mtLSU_mL53"/>
</dbReference>
<evidence type="ECO:0000256" key="2">
    <source>
        <dbReference type="ARBA" id="ARBA00005557"/>
    </source>
</evidence>
<evidence type="ECO:0000256" key="8">
    <source>
        <dbReference type="ARBA" id="ARBA00042721"/>
    </source>
</evidence>
<evidence type="ECO:0000313" key="10">
    <source>
        <dbReference type="EMBL" id="CAH3195798.1"/>
    </source>
</evidence>
<gene>
    <name evidence="10" type="ORF">PEVE_00031141</name>
</gene>
<keyword evidence="9" id="KW-0472">Membrane</keyword>
<evidence type="ECO:0000256" key="4">
    <source>
        <dbReference type="ARBA" id="ARBA00022980"/>
    </source>
</evidence>
<evidence type="ECO:0000256" key="6">
    <source>
        <dbReference type="ARBA" id="ARBA00023274"/>
    </source>
</evidence>
<evidence type="ECO:0000256" key="3">
    <source>
        <dbReference type="ARBA" id="ARBA00022946"/>
    </source>
</evidence>
<comment type="subcellular location">
    <subcellularLocation>
        <location evidence="1">Mitochondrion</location>
    </subcellularLocation>
</comment>
<keyword evidence="6" id="KW-0687">Ribonucleoprotein</keyword>
<keyword evidence="3" id="KW-0809">Transit peptide</keyword>
<sequence length="199" mass="23407">MAAIRGASLKQVAKVTVSFCPFDPMTATAREFLRRVSSKSMRDSNAKCEIISDIKNDGSEPVVQVVFNDKDTLTMKTNSLKLMDMLAMFNRRIMWKAQRQWQVIDRLEKIKQEKRVVHSHLLYRDNIRSILVHQQVAIWCIIGMNLQQKNLSWIKILCDAKYTHRGIYFMELCLPWVILFVHLSWISFLNHKESTTKRY</sequence>